<organism evidence="1 2">
    <name type="scientific">Hypoxylon rubiginosum</name>
    <dbReference type="NCBI Taxonomy" id="110542"/>
    <lineage>
        <taxon>Eukaryota</taxon>
        <taxon>Fungi</taxon>
        <taxon>Dikarya</taxon>
        <taxon>Ascomycota</taxon>
        <taxon>Pezizomycotina</taxon>
        <taxon>Sordariomycetes</taxon>
        <taxon>Xylariomycetidae</taxon>
        <taxon>Xylariales</taxon>
        <taxon>Hypoxylaceae</taxon>
        <taxon>Hypoxylon</taxon>
    </lineage>
</organism>
<evidence type="ECO:0000313" key="2">
    <source>
        <dbReference type="Proteomes" id="UP001497700"/>
    </source>
</evidence>
<keyword evidence="2" id="KW-1185">Reference proteome</keyword>
<protein>
    <submittedName>
        <fullName evidence="1">Uncharacterized protein</fullName>
    </submittedName>
</protein>
<dbReference type="Proteomes" id="UP001497700">
    <property type="component" value="Unassembled WGS sequence"/>
</dbReference>
<evidence type="ECO:0000313" key="1">
    <source>
        <dbReference type="EMBL" id="KAI4869761.1"/>
    </source>
</evidence>
<comment type="caution">
    <text evidence="1">The sequence shown here is derived from an EMBL/GenBank/DDBJ whole genome shotgun (WGS) entry which is preliminary data.</text>
</comment>
<dbReference type="EMBL" id="MU393428">
    <property type="protein sequence ID" value="KAI4869761.1"/>
    <property type="molecule type" value="Genomic_DNA"/>
</dbReference>
<proteinExistence type="predicted"/>
<reference evidence="1 2" key="1">
    <citation type="journal article" date="2022" name="New Phytol.">
        <title>Ecological generalism drives hyperdiversity of secondary metabolite gene clusters in xylarialean endophytes.</title>
        <authorList>
            <person name="Franco M.E.E."/>
            <person name="Wisecaver J.H."/>
            <person name="Arnold A.E."/>
            <person name="Ju Y.M."/>
            <person name="Slot J.C."/>
            <person name="Ahrendt S."/>
            <person name="Moore L.P."/>
            <person name="Eastman K.E."/>
            <person name="Scott K."/>
            <person name="Konkel Z."/>
            <person name="Mondo S.J."/>
            <person name="Kuo A."/>
            <person name="Hayes R.D."/>
            <person name="Haridas S."/>
            <person name="Andreopoulos B."/>
            <person name="Riley R."/>
            <person name="LaButti K."/>
            <person name="Pangilinan J."/>
            <person name="Lipzen A."/>
            <person name="Amirebrahimi M."/>
            <person name="Yan J."/>
            <person name="Adam C."/>
            <person name="Keymanesh K."/>
            <person name="Ng V."/>
            <person name="Louie K."/>
            <person name="Northen T."/>
            <person name="Drula E."/>
            <person name="Henrissat B."/>
            <person name="Hsieh H.M."/>
            <person name="Youens-Clark K."/>
            <person name="Lutzoni F."/>
            <person name="Miadlikowska J."/>
            <person name="Eastwood D.C."/>
            <person name="Hamelin R.C."/>
            <person name="Grigoriev I.V."/>
            <person name="U'Ren J.M."/>
        </authorList>
    </citation>
    <scope>NUCLEOTIDE SEQUENCE [LARGE SCALE GENOMIC DNA]</scope>
    <source>
        <strain evidence="1 2">CBS 119005</strain>
    </source>
</reference>
<gene>
    <name evidence="1" type="ORF">F4820DRAFT_443839</name>
</gene>
<name>A0ACB9ZDW9_9PEZI</name>
<sequence>MSDGKFRVVIVGAGPVGLYLAHAMERANIDYVVLEQQPNVLNLSGQLLFTWPHTVRLLDQIGLYQAARNRAIPMHYKKRVYGYDGQVTSTNQFWDYAKPHHGYPFLPMPRGELIQVFYMNLKYRDTNVTTGAEVVDIETHSQGVRVHLLNGKVVYGSIVIGADGVHSKVRMVMYNLAGKLSLEHMASNFYGIFGWADTTDLPIEPAVFFESRGTGVVIQCLGTPERLRFVTLKPLPETATGRKKYSRQEMENYAASLADVVVCPGVTFQDVWARVDKNEARMLNQEEGFMSLWHHDRIVLVGDAAHKSTSVNGLGMTCGLHSAAVLANLLQGLVASTGQNPSTDEIDKIFSHYQQERQREVKPIWNSGWSMIRQVTRDSWLSWLWDRYVLPWVDVENFVKGIIPSLFLIRHGNILSYVPFVGEKGAIPWKRWPVAK</sequence>
<accession>A0ACB9ZDW9</accession>